<evidence type="ECO:0000259" key="7">
    <source>
        <dbReference type="PROSITE" id="PS51462"/>
    </source>
</evidence>
<keyword evidence="5" id="KW-0460">Magnesium</keyword>
<gene>
    <name evidence="8" type="ORF">H8L32_12160</name>
</gene>
<dbReference type="Pfam" id="PF00293">
    <property type="entry name" value="NUDIX"/>
    <property type="match status" value="1"/>
</dbReference>
<evidence type="ECO:0000256" key="5">
    <source>
        <dbReference type="ARBA" id="ARBA00022842"/>
    </source>
</evidence>
<keyword evidence="9" id="KW-1185">Reference proteome</keyword>
<evidence type="ECO:0000313" key="8">
    <source>
        <dbReference type="EMBL" id="MBC3918235.1"/>
    </source>
</evidence>
<evidence type="ECO:0000256" key="6">
    <source>
        <dbReference type="ARBA" id="ARBA00023211"/>
    </source>
</evidence>
<sequence length="222" mass="25055">MSNIFLNPESLPIQSVATEPAVPVSRLSPAWLRARFAQPPEWTPEINDEHSLSRNLPFRPASVLIPIVIRQSGLTLLLTERAANLNHHPGQISFPGGRFEEEDINPVETALREAEEEVGLNRRYVDVLGHLPDYHTGTGYRVSPVVSLVDPGFDLRADPTEVASIFEVPLAFLMDGQHHQRRLFELPDGSGQRQFYSMPYEQHFIWGATAGMLRNLFHFLRA</sequence>
<dbReference type="SUPFAM" id="SSF55811">
    <property type="entry name" value="Nudix"/>
    <property type="match status" value="1"/>
</dbReference>
<organism evidence="8 9">
    <name type="scientific">Undibacterium hunanense</name>
    <dbReference type="NCBI Taxonomy" id="2762292"/>
    <lineage>
        <taxon>Bacteria</taxon>
        <taxon>Pseudomonadati</taxon>
        <taxon>Pseudomonadota</taxon>
        <taxon>Betaproteobacteria</taxon>
        <taxon>Burkholderiales</taxon>
        <taxon>Oxalobacteraceae</taxon>
        <taxon>Undibacterium</taxon>
    </lineage>
</organism>
<protein>
    <submittedName>
        <fullName evidence="8">CoA pyrophosphatase</fullName>
    </submittedName>
</protein>
<dbReference type="InterPro" id="IPR045121">
    <property type="entry name" value="CoAse"/>
</dbReference>
<dbReference type="RefSeq" id="WP_186947496.1">
    <property type="nucleotide sequence ID" value="NZ_JACOGF010000005.1"/>
</dbReference>
<dbReference type="PANTHER" id="PTHR12992">
    <property type="entry name" value="NUDIX HYDROLASE"/>
    <property type="match status" value="1"/>
</dbReference>
<dbReference type="PANTHER" id="PTHR12992:SF11">
    <property type="entry name" value="MITOCHONDRIAL COENZYME A DIPHOSPHATASE NUDT8"/>
    <property type="match status" value="1"/>
</dbReference>
<feature type="domain" description="Nudix hydrolase" evidence="7">
    <location>
        <begin position="58"/>
        <end position="194"/>
    </location>
</feature>
<dbReference type="InterPro" id="IPR015797">
    <property type="entry name" value="NUDIX_hydrolase-like_dom_sf"/>
</dbReference>
<dbReference type="PROSITE" id="PS51462">
    <property type="entry name" value="NUDIX"/>
    <property type="match status" value="1"/>
</dbReference>
<dbReference type="Gene3D" id="3.90.79.10">
    <property type="entry name" value="Nucleoside Triphosphate Pyrophosphohydrolase"/>
    <property type="match status" value="1"/>
</dbReference>
<accession>A0ABR6ZQQ8</accession>
<dbReference type="InterPro" id="IPR000086">
    <property type="entry name" value="NUDIX_hydrolase_dom"/>
</dbReference>
<keyword evidence="6" id="KW-0464">Manganese</keyword>
<name>A0ABR6ZQQ8_9BURK</name>
<keyword evidence="3" id="KW-0479">Metal-binding</keyword>
<dbReference type="EMBL" id="JACOGF010000005">
    <property type="protein sequence ID" value="MBC3918235.1"/>
    <property type="molecule type" value="Genomic_DNA"/>
</dbReference>
<reference evidence="8 9" key="1">
    <citation type="submission" date="2020-08" db="EMBL/GenBank/DDBJ databases">
        <title>Novel species isolated from subtropical streams in China.</title>
        <authorList>
            <person name="Lu H."/>
        </authorList>
    </citation>
    <scope>NUCLEOTIDE SEQUENCE [LARGE SCALE GENOMIC DNA]</scope>
    <source>
        <strain evidence="8 9">CY18W</strain>
    </source>
</reference>
<proteinExistence type="predicted"/>
<evidence type="ECO:0000256" key="1">
    <source>
        <dbReference type="ARBA" id="ARBA00001936"/>
    </source>
</evidence>
<dbReference type="NCBIfam" id="NF007980">
    <property type="entry name" value="PRK10707.1"/>
    <property type="match status" value="1"/>
</dbReference>
<evidence type="ECO:0000313" key="9">
    <source>
        <dbReference type="Proteomes" id="UP000650424"/>
    </source>
</evidence>
<dbReference type="CDD" id="cd03426">
    <property type="entry name" value="NUDIX_CoAse_Nudt7"/>
    <property type="match status" value="1"/>
</dbReference>
<dbReference type="Proteomes" id="UP000650424">
    <property type="component" value="Unassembled WGS sequence"/>
</dbReference>
<evidence type="ECO:0000256" key="4">
    <source>
        <dbReference type="ARBA" id="ARBA00022801"/>
    </source>
</evidence>
<evidence type="ECO:0000256" key="2">
    <source>
        <dbReference type="ARBA" id="ARBA00001946"/>
    </source>
</evidence>
<comment type="cofactor">
    <cofactor evidence="1">
        <name>Mn(2+)</name>
        <dbReference type="ChEBI" id="CHEBI:29035"/>
    </cofactor>
</comment>
<keyword evidence="4" id="KW-0378">Hydrolase</keyword>
<comment type="cofactor">
    <cofactor evidence="2">
        <name>Mg(2+)</name>
        <dbReference type="ChEBI" id="CHEBI:18420"/>
    </cofactor>
</comment>
<evidence type="ECO:0000256" key="3">
    <source>
        <dbReference type="ARBA" id="ARBA00022723"/>
    </source>
</evidence>
<comment type="caution">
    <text evidence="8">The sequence shown here is derived from an EMBL/GenBank/DDBJ whole genome shotgun (WGS) entry which is preliminary data.</text>
</comment>